<protein>
    <submittedName>
        <fullName evidence="9">ADP-glucose pyrophosphorylase</fullName>
    </submittedName>
</protein>
<dbReference type="CDD" id="cd02508">
    <property type="entry name" value="ADP_Glucose_PP"/>
    <property type="match status" value="1"/>
</dbReference>
<keyword evidence="5" id="KW-0547">Nucleotide-binding</keyword>
<dbReference type="Gene3D" id="3.90.550.10">
    <property type="entry name" value="Spore Coat Polysaccharide Biosynthesis Protein SpsA, Chain A"/>
    <property type="match status" value="1"/>
</dbReference>
<dbReference type="GO" id="GO:0005978">
    <property type="term" value="P:glycogen biosynthetic process"/>
    <property type="evidence" value="ECO:0007669"/>
    <property type="project" value="InterPro"/>
</dbReference>
<proteinExistence type="inferred from homology"/>
<dbReference type="InterPro" id="IPR005835">
    <property type="entry name" value="NTP_transferase_dom"/>
</dbReference>
<comment type="similarity">
    <text evidence="1">Belongs to the bacterial/plant glucose-1-phosphate adenylyltransferase family.</text>
</comment>
<dbReference type="InterPro" id="IPR005836">
    <property type="entry name" value="ADP_Glu_pyroP_CS"/>
</dbReference>
<dbReference type="AlphaFoldDB" id="E7C334"/>
<dbReference type="NCBIfam" id="NF002772">
    <property type="entry name" value="PRK02862.1"/>
    <property type="match status" value="1"/>
</dbReference>
<keyword evidence="4" id="KW-0548">Nucleotidyltransferase</keyword>
<evidence type="ECO:0000256" key="7">
    <source>
        <dbReference type="ARBA" id="ARBA00023277"/>
    </source>
</evidence>
<dbReference type="Pfam" id="PF00483">
    <property type="entry name" value="NTP_transferase"/>
    <property type="match status" value="1"/>
</dbReference>
<name>E7C334_9BACT</name>
<dbReference type="GO" id="GO:0005524">
    <property type="term" value="F:ATP binding"/>
    <property type="evidence" value="ECO:0007669"/>
    <property type="project" value="UniProtKB-KW"/>
</dbReference>
<dbReference type="PROSITE" id="PS00809">
    <property type="entry name" value="ADP_GLC_PYROPHOSPH_2"/>
    <property type="match status" value="1"/>
</dbReference>
<evidence type="ECO:0000313" key="9">
    <source>
        <dbReference type="EMBL" id="ADI21858.1"/>
    </source>
</evidence>
<dbReference type="SUPFAM" id="SSF51161">
    <property type="entry name" value="Trimeric LpxA-like enzymes"/>
    <property type="match status" value="1"/>
</dbReference>
<reference evidence="9" key="1">
    <citation type="submission" date="2010-01" db="EMBL/GenBank/DDBJ databases">
        <title>Genome fragments of uncultured bacteria from the North Pacific subtropical Gyre.</title>
        <authorList>
            <person name="Pham V.D."/>
            <person name="Delong E.F."/>
        </authorList>
    </citation>
    <scope>NUCLEOTIDE SEQUENCE</scope>
</reference>
<dbReference type="InterPro" id="IPR011004">
    <property type="entry name" value="Trimer_LpxA-like_sf"/>
</dbReference>
<evidence type="ECO:0000256" key="2">
    <source>
        <dbReference type="ARBA" id="ARBA00022600"/>
    </source>
</evidence>
<feature type="domain" description="Nucleotidyl transferase" evidence="8">
    <location>
        <begin position="8"/>
        <end position="270"/>
    </location>
</feature>
<dbReference type="PANTHER" id="PTHR43523">
    <property type="entry name" value="GLUCOSE-1-PHOSPHATE ADENYLYLTRANSFERASE-RELATED"/>
    <property type="match status" value="1"/>
</dbReference>
<dbReference type="InterPro" id="IPR011831">
    <property type="entry name" value="ADP-Glc_PPase"/>
</dbReference>
<dbReference type="SUPFAM" id="SSF53448">
    <property type="entry name" value="Nucleotide-diphospho-sugar transferases"/>
    <property type="match status" value="1"/>
</dbReference>
<dbReference type="PROSITE" id="PS00810">
    <property type="entry name" value="ADP_GLC_PYROPHOSPH_3"/>
    <property type="match status" value="1"/>
</dbReference>
<evidence type="ECO:0000256" key="4">
    <source>
        <dbReference type="ARBA" id="ARBA00022695"/>
    </source>
</evidence>
<dbReference type="Gene3D" id="2.160.10.10">
    <property type="entry name" value="Hexapeptide repeat proteins"/>
    <property type="match status" value="1"/>
</dbReference>
<evidence type="ECO:0000256" key="5">
    <source>
        <dbReference type="ARBA" id="ARBA00022741"/>
    </source>
</evidence>
<keyword evidence="2" id="KW-0321">Glycogen metabolism</keyword>
<keyword evidence="7" id="KW-0119">Carbohydrate metabolism</keyword>
<evidence type="ECO:0000259" key="8">
    <source>
        <dbReference type="Pfam" id="PF00483"/>
    </source>
</evidence>
<dbReference type="PANTHER" id="PTHR43523:SF12">
    <property type="entry name" value="GLUCOSE-1-PHOSPHATE ADENYLYLTRANSFERASE LARGE SUBUNIT 1, CHLOROPLASTIC-RELATED"/>
    <property type="match status" value="1"/>
</dbReference>
<keyword evidence="3" id="KW-0808">Transferase</keyword>
<dbReference type="InterPro" id="IPR029044">
    <property type="entry name" value="Nucleotide-diphossugar_trans"/>
</dbReference>
<organism evidence="9">
    <name type="scientific">uncultured verrucomicrobium HF0130_25O04</name>
    <dbReference type="NCBI Taxonomy" id="723596"/>
    <lineage>
        <taxon>Bacteria</taxon>
        <taxon>Pseudomonadati</taxon>
        <taxon>Verrucomicrobiota</taxon>
        <taxon>environmental samples</taxon>
    </lineage>
</organism>
<evidence type="ECO:0000256" key="3">
    <source>
        <dbReference type="ARBA" id="ARBA00022679"/>
    </source>
</evidence>
<evidence type="ECO:0000256" key="1">
    <source>
        <dbReference type="ARBA" id="ARBA00010443"/>
    </source>
</evidence>
<dbReference type="EMBL" id="GU567968">
    <property type="protein sequence ID" value="ADI21858.1"/>
    <property type="molecule type" value="Genomic_DNA"/>
</dbReference>
<sequence length="427" mass="47333">MKRTVHCVIMGGGRGTRLYPLTKLRCKPAVPLAGKYRLVDIPISNCINSGYNRIYLLSQFNTASLHRHVQDAYRFDRFGKGFVEILSAEQTEHGDDWYQGTADAVRRNLIHFNAKPDDIFVILSGDQLYRMDFSRMVEEHLNRGADVTVAAKPVPVSEAFGLGLLRMGEEAKIVDFVEKPTDPEVVARLVPPELKSSDGKGDRCLASMGIYVFNASAMFESLGGESTDFGKEIIPSLVGDKDIRSHVFDGYWEDIGTVRAFFEANLQLTDEVPSFDFYDEDYPIYNYPDILPTAKLNQCKVSRTTIASGCMVGRSSFERCMLGVRSVVGNDCRLQNVVMMGADYFHSAENERAGSENDVYESIGVGDRSVIENAIIDKNARIGSDVNLSPDGVEDGWFDDDLGIYVRDEILVVVKNAIVPAGTKIGA</sequence>
<keyword evidence="6" id="KW-0067">ATP-binding</keyword>
<evidence type="ECO:0000256" key="6">
    <source>
        <dbReference type="ARBA" id="ARBA00022840"/>
    </source>
</evidence>
<dbReference type="Pfam" id="PF25247">
    <property type="entry name" value="LbH_GLGC"/>
    <property type="match status" value="1"/>
</dbReference>
<dbReference type="GO" id="GO:0008878">
    <property type="term" value="F:glucose-1-phosphate adenylyltransferase activity"/>
    <property type="evidence" value="ECO:0007669"/>
    <property type="project" value="InterPro"/>
</dbReference>
<accession>E7C334</accession>